<keyword evidence="1" id="KW-0472">Membrane</keyword>
<evidence type="ECO:0000313" key="4">
    <source>
        <dbReference type="Proteomes" id="UP000324748"/>
    </source>
</evidence>
<keyword evidence="1" id="KW-0812">Transmembrane</keyword>
<evidence type="ECO:0000313" key="2">
    <source>
        <dbReference type="EMBL" id="KAA1102446.1"/>
    </source>
</evidence>
<evidence type="ECO:0000313" key="3">
    <source>
        <dbReference type="EMBL" id="KAA1114592.1"/>
    </source>
</evidence>
<evidence type="ECO:0000313" key="5">
    <source>
        <dbReference type="Proteomes" id="UP000325313"/>
    </source>
</evidence>
<dbReference type="Proteomes" id="UP000325313">
    <property type="component" value="Unassembled WGS sequence"/>
</dbReference>
<dbReference type="EMBL" id="VDEP01000338">
    <property type="protein sequence ID" value="KAA1102446.1"/>
    <property type="molecule type" value="Genomic_DNA"/>
</dbReference>
<dbReference type="EMBL" id="VSWC01000014">
    <property type="protein sequence ID" value="KAA1114592.1"/>
    <property type="molecule type" value="Genomic_DNA"/>
</dbReference>
<comment type="caution">
    <text evidence="2">The sequence shown here is derived from an EMBL/GenBank/DDBJ whole genome shotgun (WGS) entry which is preliminary data.</text>
</comment>
<sequence length="101" mass="11967">MLRDQALEELKKANAEATVPQDWPSFKAWITKENSLAISKQSVFRSWDQPRQAPNESLENFMIHFLAWQVMAKNYDAFFVFGYFFYISFFLEILFQQGTLI</sequence>
<dbReference type="AlphaFoldDB" id="A0A5B0PNC6"/>
<proteinExistence type="predicted"/>
<organism evidence="2 5">
    <name type="scientific">Puccinia graminis f. sp. tritici</name>
    <dbReference type="NCBI Taxonomy" id="56615"/>
    <lineage>
        <taxon>Eukaryota</taxon>
        <taxon>Fungi</taxon>
        <taxon>Dikarya</taxon>
        <taxon>Basidiomycota</taxon>
        <taxon>Pucciniomycotina</taxon>
        <taxon>Pucciniomycetes</taxon>
        <taxon>Pucciniales</taxon>
        <taxon>Pucciniaceae</taxon>
        <taxon>Puccinia</taxon>
    </lineage>
</organism>
<keyword evidence="1" id="KW-1133">Transmembrane helix</keyword>
<accession>A0A5B0PNC6</accession>
<evidence type="ECO:0000256" key="1">
    <source>
        <dbReference type="SAM" id="Phobius"/>
    </source>
</evidence>
<name>A0A5B0PNC6_PUCGR</name>
<reference evidence="4 5" key="1">
    <citation type="submission" date="2019-05" db="EMBL/GenBank/DDBJ databases">
        <title>Emergence of the Ug99 lineage of the wheat stem rust pathogen through somatic hybridization.</title>
        <authorList>
            <person name="Li F."/>
            <person name="Upadhyaya N.M."/>
            <person name="Sperschneider J."/>
            <person name="Matny O."/>
            <person name="Nguyen-Phuc H."/>
            <person name="Mago R."/>
            <person name="Raley C."/>
            <person name="Miller M.E."/>
            <person name="Silverstein K.A.T."/>
            <person name="Henningsen E."/>
            <person name="Hirsch C.D."/>
            <person name="Visser B."/>
            <person name="Pretorius Z.A."/>
            <person name="Steffenson B.J."/>
            <person name="Schwessinger B."/>
            <person name="Dodds P.N."/>
            <person name="Figueroa M."/>
        </authorList>
    </citation>
    <scope>NUCLEOTIDE SEQUENCE [LARGE SCALE GENOMIC DNA]</scope>
    <source>
        <strain evidence="3">21-0</strain>
        <strain evidence="2 5">Ug99</strain>
    </source>
</reference>
<protein>
    <submittedName>
        <fullName evidence="2">Uncharacterized protein</fullName>
    </submittedName>
</protein>
<feature type="transmembrane region" description="Helical" evidence="1">
    <location>
        <begin position="77"/>
        <end position="95"/>
    </location>
</feature>
<dbReference type="Proteomes" id="UP000324748">
    <property type="component" value="Unassembled WGS sequence"/>
</dbReference>
<gene>
    <name evidence="3" type="ORF">PGT21_014605</name>
    <name evidence="2" type="ORF">PGTUg99_034861</name>
</gene>
<keyword evidence="4" id="KW-1185">Reference proteome</keyword>